<accession>A0AB72Z5B4</accession>
<dbReference type="EMBL" id="AEHJ01000011">
    <property type="protein sequence ID" value="EFO78107.1"/>
    <property type="molecule type" value="Genomic_DNA"/>
</dbReference>
<sequence>MRNSQDIFNTFAFIMRNPGMWHKWPLVYRNREEAEKDMDALWCGKYCRLDDDQKRRFQWAPMHQTFLDVDGLYRVKIRYA</sequence>
<comment type="caution">
    <text evidence="1">The sequence shown here is derived from an EMBL/GenBank/DDBJ whole genome shotgun (WGS) entry which is preliminary data.</text>
</comment>
<reference evidence="1 2" key="1">
    <citation type="submission" date="2010-10" db="EMBL/GenBank/DDBJ databases">
        <authorList>
            <person name="Durkin A.S."/>
            <person name="Madupu R."/>
            <person name="Torralba M."/>
            <person name="Gillis M."/>
            <person name="Methe B."/>
            <person name="Sutton G."/>
            <person name="Nelson K.E."/>
        </authorList>
    </citation>
    <scope>NUCLEOTIDE SEQUENCE [LARGE SCALE GENOMIC DNA]</scope>
    <source>
        <strain evidence="1 2">JCVIHMP022</strain>
    </source>
</reference>
<dbReference type="AlphaFoldDB" id="A0AB72Z5B4"/>
<evidence type="ECO:0008006" key="3">
    <source>
        <dbReference type="Google" id="ProtNLM"/>
    </source>
</evidence>
<organism evidence="1 2">
    <name type="scientific">Bifidobacterium dentium JCVIHMP022</name>
    <dbReference type="NCBI Taxonomy" id="553191"/>
    <lineage>
        <taxon>Bacteria</taxon>
        <taxon>Bacillati</taxon>
        <taxon>Actinomycetota</taxon>
        <taxon>Actinomycetes</taxon>
        <taxon>Bifidobacteriales</taxon>
        <taxon>Bifidobacteriaceae</taxon>
        <taxon>Bifidobacterium</taxon>
    </lineage>
</organism>
<dbReference type="RefSeq" id="WP_003842287.1">
    <property type="nucleotide sequence ID" value="NZ_AEHJ01000011.1"/>
</dbReference>
<proteinExistence type="predicted"/>
<dbReference type="Proteomes" id="UP000003457">
    <property type="component" value="Unassembled WGS sequence"/>
</dbReference>
<evidence type="ECO:0000313" key="2">
    <source>
        <dbReference type="Proteomes" id="UP000003457"/>
    </source>
</evidence>
<evidence type="ECO:0000313" key="1">
    <source>
        <dbReference type="EMBL" id="EFO78107.1"/>
    </source>
</evidence>
<name>A0AB72Z5B4_9BIFI</name>
<gene>
    <name evidence="1" type="ORF">HMPREF9003_0166</name>
</gene>
<protein>
    <recommendedName>
        <fullName evidence="3">Transposase</fullName>
    </recommendedName>
</protein>